<accession>A0ABR8PPS0</accession>
<gene>
    <name evidence="2" type="ORF">H9661_02200</name>
</gene>
<dbReference type="Gene3D" id="3.10.620.30">
    <property type="match status" value="1"/>
</dbReference>
<proteinExistence type="predicted"/>
<dbReference type="Pfam" id="PF01841">
    <property type="entry name" value="Transglut_core"/>
    <property type="match status" value="1"/>
</dbReference>
<keyword evidence="3" id="KW-1185">Reference proteome</keyword>
<dbReference type="PANTHER" id="PTHR33490:SF3">
    <property type="entry name" value="CONSERVED INTEGRAL MEMBRANE PROTEIN"/>
    <property type="match status" value="1"/>
</dbReference>
<dbReference type="SUPFAM" id="SSF54001">
    <property type="entry name" value="Cysteine proteinases"/>
    <property type="match status" value="1"/>
</dbReference>
<comment type="caution">
    <text evidence="2">The sequence shown here is derived from an EMBL/GenBank/DDBJ whole genome shotgun (WGS) entry which is preliminary data.</text>
</comment>
<dbReference type="InterPro" id="IPR002931">
    <property type="entry name" value="Transglutaminase-like"/>
</dbReference>
<evidence type="ECO:0000259" key="1">
    <source>
        <dbReference type="SMART" id="SM00460"/>
    </source>
</evidence>
<evidence type="ECO:0000313" key="2">
    <source>
        <dbReference type="EMBL" id="MBD7910157.1"/>
    </source>
</evidence>
<dbReference type="SMART" id="SM00460">
    <property type="entry name" value="TGc"/>
    <property type="match status" value="1"/>
</dbReference>
<reference evidence="2 3" key="1">
    <citation type="submission" date="2020-08" db="EMBL/GenBank/DDBJ databases">
        <title>A Genomic Blueprint of the Chicken Gut Microbiome.</title>
        <authorList>
            <person name="Gilroy R."/>
            <person name="Ravi A."/>
            <person name="Getino M."/>
            <person name="Pursley I."/>
            <person name="Horton D.L."/>
            <person name="Alikhan N.-F."/>
            <person name="Baker D."/>
            <person name="Gharbi K."/>
            <person name="Hall N."/>
            <person name="Watson M."/>
            <person name="Adriaenssens E.M."/>
            <person name="Foster-Nyarko E."/>
            <person name="Jarju S."/>
            <person name="Secka A."/>
            <person name="Antonio M."/>
            <person name="Oren A."/>
            <person name="Chaudhuri R."/>
            <person name="La Ragione R.M."/>
            <person name="Hildebrand F."/>
            <person name="Pallen M.J."/>
        </authorList>
    </citation>
    <scope>NUCLEOTIDE SEQUENCE [LARGE SCALE GENOMIC DNA]</scope>
    <source>
        <strain evidence="2 3">Sa3CVN1</strain>
    </source>
</reference>
<dbReference type="Proteomes" id="UP000627781">
    <property type="component" value="Unassembled WGS sequence"/>
</dbReference>
<sequence>MVVIVLLCISLLVYNSIVPNSRRINVLDNLAAYNKLERIIDESKIENISNGILESVSNNKVYYYNGVTIDKGIESNSEIDNMAMEITKRDDGDREKAKSIYNWVGSNIVYDDLKADKVMSQTTTKYESGAIPAFRDRKGICFDYACLYTAMAKAVGLKSRIIIGEAFNGTQYISHSWNQVYIREEGKWINADSTFYPAGNYFDSVNFNKEYKTKNVAGEF</sequence>
<dbReference type="PANTHER" id="PTHR33490">
    <property type="entry name" value="BLR5614 PROTEIN-RELATED"/>
    <property type="match status" value="1"/>
</dbReference>
<evidence type="ECO:0000313" key="3">
    <source>
        <dbReference type="Proteomes" id="UP000627781"/>
    </source>
</evidence>
<organism evidence="2 3">
    <name type="scientific">Clostridium cibarium</name>
    <dbReference type="NCBI Taxonomy" id="2762247"/>
    <lineage>
        <taxon>Bacteria</taxon>
        <taxon>Bacillati</taxon>
        <taxon>Bacillota</taxon>
        <taxon>Clostridia</taxon>
        <taxon>Eubacteriales</taxon>
        <taxon>Clostridiaceae</taxon>
        <taxon>Clostridium</taxon>
    </lineage>
</organism>
<dbReference type="InterPro" id="IPR038765">
    <property type="entry name" value="Papain-like_cys_pep_sf"/>
</dbReference>
<protein>
    <submittedName>
        <fullName evidence="2">Transglutaminase domain-containing protein</fullName>
    </submittedName>
</protein>
<dbReference type="EMBL" id="JACSRA010000002">
    <property type="protein sequence ID" value="MBD7910157.1"/>
    <property type="molecule type" value="Genomic_DNA"/>
</dbReference>
<feature type="domain" description="Transglutaminase-like" evidence="1">
    <location>
        <begin position="133"/>
        <end position="195"/>
    </location>
</feature>
<name>A0ABR8PPS0_9CLOT</name>